<proteinExistence type="predicted"/>
<accession>A0A645JMX1</accession>
<protein>
    <submittedName>
        <fullName evidence="1">Uncharacterized protein</fullName>
    </submittedName>
</protein>
<evidence type="ECO:0000313" key="1">
    <source>
        <dbReference type="EMBL" id="MPN64736.1"/>
    </source>
</evidence>
<sequence>MRIAYLHLLFYRYTFTSVEHNTARSLLYFLSGCIGQCGFYCNHPACRSAILYLRINKHLCLLLRYLIKMHKHSAAGHFIGFERICYAHIRFTNEPHITIDATVMSKVECVLRFTGRIVLIVAIVGHYGQHTFVTSFDTIIGQVH</sequence>
<dbReference type="EMBL" id="VSSQ01146039">
    <property type="protein sequence ID" value="MPN64736.1"/>
    <property type="molecule type" value="Genomic_DNA"/>
</dbReference>
<name>A0A645JMX1_9ZZZZ</name>
<organism evidence="1">
    <name type="scientific">bioreactor metagenome</name>
    <dbReference type="NCBI Taxonomy" id="1076179"/>
    <lineage>
        <taxon>unclassified sequences</taxon>
        <taxon>metagenomes</taxon>
        <taxon>ecological metagenomes</taxon>
    </lineage>
</organism>
<dbReference type="AlphaFoldDB" id="A0A645JMX1"/>
<gene>
    <name evidence="1" type="ORF">SDC9_212513</name>
</gene>
<comment type="caution">
    <text evidence="1">The sequence shown here is derived from an EMBL/GenBank/DDBJ whole genome shotgun (WGS) entry which is preliminary data.</text>
</comment>
<reference evidence="1" key="1">
    <citation type="submission" date="2019-08" db="EMBL/GenBank/DDBJ databases">
        <authorList>
            <person name="Kucharzyk K."/>
            <person name="Murdoch R.W."/>
            <person name="Higgins S."/>
            <person name="Loffler F."/>
        </authorList>
    </citation>
    <scope>NUCLEOTIDE SEQUENCE</scope>
</reference>